<dbReference type="Pfam" id="PF02754">
    <property type="entry name" value="CCG"/>
    <property type="match status" value="2"/>
</dbReference>
<proteinExistence type="predicted"/>
<protein>
    <recommendedName>
        <fullName evidence="2">Cysteine-rich domain-containing protein</fullName>
    </recommendedName>
</protein>
<evidence type="ECO:0000259" key="2">
    <source>
        <dbReference type="Pfam" id="PF02754"/>
    </source>
</evidence>
<dbReference type="EMBL" id="PPTS01000010">
    <property type="protein sequence ID" value="RDB62111.1"/>
    <property type="molecule type" value="Genomic_DNA"/>
</dbReference>
<feature type="region of interest" description="Disordered" evidence="1">
    <location>
        <begin position="304"/>
        <end position="327"/>
    </location>
</feature>
<dbReference type="InterPro" id="IPR004017">
    <property type="entry name" value="Cys_rich_dom"/>
</dbReference>
<dbReference type="OrthoDB" id="9803192at2"/>
<dbReference type="Proteomes" id="UP000254000">
    <property type="component" value="Unassembled WGS sequence"/>
</dbReference>
<accession>A0A369LRD9</accession>
<dbReference type="GeneID" id="78360764"/>
<comment type="caution">
    <text evidence="3">The sequence shown here is derived from an EMBL/GenBank/DDBJ whole genome shotgun (WGS) entry which is preliminary data.</text>
</comment>
<sequence>MEDYVFEDVLAGSTVTCGFPGLDTRVAAADGPRRARTLFFPGCSLINYALPLVKAVYDLLAQAERVEGISLLCCGKILSFEPDGKAVRAAFEDELCAHVAAAGVERIVAACPNCVAALRGALAEDERTAGVEVVPLPLELEALGYRVDAEVAKRLLAAELEAGAGFYEVCAEGARPPLRFSVHDSCPDRATGEFADGLRALMPAELAVEPAHARRSSQCCGSLVRAAGHADKALEQSQARGAEAVAAGGSAIVAACVSCSFLLSVSQWRVPVFHYLELLFDWRIDWRAADAYMKLRFLFDEPAADGGEARPFKGLAPEPGDDREEAR</sequence>
<gene>
    <name evidence="3" type="ORF">C1877_13775</name>
</gene>
<feature type="domain" description="Cysteine-rich" evidence="2">
    <location>
        <begin position="182"/>
        <end position="263"/>
    </location>
</feature>
<name>A0A369LRD9_9ACTN</name>
<evidence type="ECO:0000256" key="1">
    <source>
        <dbReference type="SAM" id="MobiDB-lite"/>
    </source>
</evidence>
<organism evidence="3 4">
    <name type="scientific">Gordonibacter pamelaeae</name>
    <dbReference type="NCBI Taxonomy" id="471189"/>
    <lineage>
        <taxon>Bacteria</taxon>
        <taxon>Bacillati</taxon>
        <taxon>Actinomycetota</taxon>
        <taxon>Coriobacteriia</taxon>
        <taxon>Eggerthellales</taxon>
        <taxon>Eggerthellaceae</taxon>
        <taxon>Gordonibacter</taxon>
    </lineage>
</organism>
<evidence type="ECO:0000313" key="3">
    <source>
        <dbReference type="EMBL" id="RDB62111.1"/>
    </source>
</evidence>
<dbReference type="GO" id="GO:0016491">
    <property type="term" value="F:oxidoreductase activity"/>
    <property type="evidence" value="ECO:0007669"/>
    <property type="project" value="UniProtKB-ARBA"/>
</dbReference>
<feature type="domain" description="Cysteine-rich" evidence="2">
    <location>
        <begin position="38"/>
        <end position="119"/>
    </location>
</feature>
<keyword evidence="4" id="KW-1185">Reference proteome</keyword>
<dbReference type="RefSeq" id="WP_114569430.1">
    <property type="nucleotide sequence ID" value="NZ_CABMMS010000010.1"/>
</dbReference>
<evidence type="ECO:0000313" key="4">
    <source>
        <dbReference type="Proteomes" id="UP000254000"/>
    </source>
</evidence>
<dbReference type="AlphaFoldDB" id="A0A369LRD9"/>
<reference evidence="3 4" key="1">
    <citation type="journal article" date="2018" name="Elife">
        <title>Discovery and characterization of a prevalent human gut bacterial enzyme sufficient for the inactivation of a family of plant toxins.</title>
        <authorList>
            <person name="Koppel N."/>
            <person name="Bisanz J.E."/>
            <person name="Pandelia M.E."/>
            <person name="Turnbaugh P.J."/>
            <person name="Balskus E.P."/>
        </authorList>
    </citation>
    <scope>NUCLEOTIDE SEQUENCE [LARGE SCALE GENOMIC DNA]</scope>
    <source>
        <strain evidence="3 4">3C</strain>
    </source>
</reference>